<dbReference type="SMART" id="SM00382">
    <property type="entry name" value="AAA"/>
    <property type="match status" value="1"/>
</dbReference>
<keyword evidence="9" id="KW-0472">Membrane</keyword>
<comment type="similarity">
    <text evidence="2">Belongs to the ABC transporter superfamily. ABCC family. Conjugate transporter (TC 3.A.1.208) subfamily.</text>
</comment>
<feature type="non-terminal residue" evidence="11">
    <location>
        <position position="1"/>
    </location>
</feature>
<keyword evidence="5" id="KW-0677">Repeat</keyword>
<accession>A0A6A4Z0D6</accession>
<evidence type="ECO:0000256" key="1">
    <source>
        <dbReference type="ARBA" id="ARBA00004128"/>
    </source>
</evidence>
<dbReference type="InterPro" id="IPR017871">
    <property type="entry name" value="ABC_transporter-like_CS"/>
</dbReference>
<dbReference type="Gene3D" id="3.40.50.300">
    <property type="entry name" value="P-loop containing nucleotide triphosphate hydrolases"/>
    <property type="match status" value="1"/>
</dbReference>
<feature type="domain" description="ABC transporter" evidence="10">
    <location>
        <begin position="21"/>
        <end position="255"/>
    </location>
</feature>
<sequence>SEGQRTTPLVLEAAWPAHGQIEFDDVSFRYKPEDPLVLKHVSFSVRGGEKIGVVGRTGAGKSSLMMTLFRINEVATGTIKIDGVDIAAVGLKRLRSSLAIIPQNPVLFKGTLRNYMDPFDEFTDEQLWRALKKINMMERIAASDDKLLQLVEENGENFSVGERQMLCMSRAMLQQAKIVIMDEATAAMDHDTDQLLQKVIRVEFATSTVMTIAHRLDTVLDYNRIMVYERGELAQCDTPEALIGQGRGIFFEMVTEGNYLQHT</sequence>
<dbReference type="GO" id="GO:0042626">
    <property type="term" value="F:ATPase-coupled transmembrane transporter activity"/>
    <property type="evidence" value="ECO:0007669"/>
    <property type="project" value="TreeGrafter"/>
</dbReference>
<keyword evidence="3" id="KW-0813">Transport</keyword>
<dbReference type="GO" id="GO:0005524">
    <property type="term" value="F:ATP binding"/>
    <property type="evidence" value="ECO:0007669"/>
    <property type="project" value="UniProtKB-KW"/>
</dbReference>
<keyword evidence="6" id="KW-0547">Nucleotide-binding</keyword>
<evidence type="ECO:0000256" key="4">
    <source>
        <dbReference type="ARBA" id="ARBA00022692"/>
    </source>
</evidence>
<dbReference type="GO" id="GO:0005774">
    <property type="term" value="C:vacuolar membrane"/>
    <property type="evidence" value="ECO:0007669"/>
    <property type="project" value="UniProtKB-SubCell"/>
</dbReference>
<dbReference type="InterPro" id="IPR003593">
    <property type="entry name" value="AAA+_ATPase"/>
</dbReference>
<gene>
    <name evidence="11" type="ORF">As57867_007488</name>
</gene>
<dbReference type="PROSITE" id="PS00211">
    <property type="entry name" value="ABC_TRANSPORTER_1"/>
    <property type="match status" value="1"/>
</dbReference>
<dbReference type="AlphaFoldDB" id="A0A6A4Z0D6"/>
<dbReference type="InterPro" id="IPR027417">
    <property type="entry name" value="P-loop_NTPase"/>
</dbReference>
<protein>
    <recommendedName>
        <fullName evidence="10">ABC transporter domain-containing protein</fullName>
    </recommendedName>
</protein>
<evidence type="ECO:0000256" key="2">
    <source>
        <dbReference type="ARBA" id="ARBA00009726"/>
    </source>
</evidence>
<evidence type="ECO:0000256" key="3">
    <source>
        <dbReference type="ARBA" id="ARBA00022448"/>
    </source>
</evidence>
<dbReference type="FunFam" id="3.40.50.300:FF:000610">
    <property type="entry name" value="Multidrug resistance-associated ABC transporter"/>
    <property type="match status" value="1"/>
</dbReference>
<evidence type="ECO:0000313" key="11">
    <source>
        <dbReference type="EMBL" id="KAF0703812.1"/>
    </source>
</evidence>
<dbReference type="GO" id="GO:0016887">
    <property type="term" value="F:ATP hydrolysis activity"/>
    <property type="evidence" value="ECO:0007669"/>
    <property type="project" value="InterPro"/>
</dbReference>
<organism evidence="11">
    <name type="scientific">Aphanomyces stellatus</name>
    <dbReference type="NCBI Taxonomy" id="120398"/>
    <lineage>
        <taxon>Eukaryota</taxon>
        <taxon>Sar</taxon>
        <taxon>Stramenopiles</taxon>
        <taxon>Oomycota</taxon>
        <taxon>Saprolegniomycetes</taxon>
        <taxon>Saprolegniales</taxon>
        <taxon>Verrucalvaceae</taxon>
        <taxon>Aphanomyces</taxon>
    </lineage>
</organism>
<dbReference type="PANTHER" id="PTHR24223">
    <property type="entry name" value="ATP-BINDING CASSETTE SUB-FAMILY C"/>
    <property type="match status" value="1"/>
</dbReference>
<dbReference type="CDD" id="cd03244">
    <property type="entry name" value="ABCC_MRP_domain2"/>
    <property type="match status" value="1"/>
</dbReference>
<keyword evidence="7" id="KW-0067">ATP-binding</keyword>
<dbReference type="InterPro" id="IPR003439">
    <property type="entry name" value="ABC_transporter-like_ATP-bd"/>
</dbReference>
<dbReference type="SUPFAM" id="SSF52540">
    <property type="entry name" value="P-loop containing nucleoside triphosphate hydrolases"/>
    <property type="match status" value="1"/>
</dbReference>
<evidence type="ECO:0000259" key="10">
    <source>
        <dbReference type="PROSITE" id="PS50893"/>
    </source>
</evidence>
<comment type="caution">
    <text evidence="11">The sequence shown here is derived from an EMBL/GenBank/DDBJ whole genome shotgun (WGS) entry which is preliminary data.</text>
</comment>
<keyword evidence="4" id="KW-0812">Transmembrane</keyword>
<evidence type="ECO:0000256" key="8">
    <source>
        <dbReference type="ARBA" id="ARBA00022989"/>
    </source>
</evidence>
<name>A0A6A4Z0D6_9STRA</name>
<evidence type="ECO:0000256" key="5">
    <source>
        <dbReference type="ARBA" id="ARBA00022737"/>
    </source>
</evidence>
<dbReference type="InterPro" id="IPR050173">
    <property type="entry name" value="ABC_transporter_C-like"/>
</dbReference>
<dbReference type="PANTHER" id="PTHR24223:SF443">
    <property type="entry name" value="MULTIDRUG-RESISTANCE LIKE PROTEIN 1, ISOFORM I"/>
    <property type="match status" value="1"/>
</dbReference>
<evidence type="ECO:0000256" key="9">
    <source>
        <dbReference type="ARBA" id="ARBA00023136"/>
    </source>
</evidence>
<comment type="subcellular location">
    <subcellularLocation>
        <location evidence="1">Vacuole membrane</location>
        <topology evidence="1">Multi-pass membrane protein</topology>
    </subcellularLocation>
</comment>
<dbReference type="PROSITE" id="PS50893">
    <property type="entry name" value="ABC_TRANSPORTER_2"/>
    <property type="match status" value="1"/>
</dbReference>
<reference evidence="11" key="1">
    <citation type="submission" date="2019-06" db="EMBL/GenBank/DDBJ databases">
        <title>Genomics analysis of Aphanomyces spp. identifies a new class of oomycete effector associated with host adaptation.</title>
        <authorList>
            <person name="Gaulin E."/>
        </authorList>
    </citation>
    <scope>NUCLEOTIDE SEQUENCE</scope>
    <source>
        <strain evidence="11">CBS 578.67</strain>
    </source>
</reference>
<dbReference type="OrthoDB" id="73430at2759"/>
<keyword evidence="8" id="KW-1133">Transmembrane helix</keyword>
<proteinExistence type="inferred from homology"/>
<dbReference type="EMBL" id="VJMH01004092">
    <property type="protein sequence ID" value="KAF0703812.1"/>
    <property type="molecule type" value="Genomic_DNA"/>
</dbReference>
<evidence type="ECO:0000256" key="6">
    <source>
        <dbReference type="ARBA" id="ARBA00022741"/>
    </source>
</evidence>
<evidence type="ECO:0000256" key="7">
    <source>
        <dbReference type="ARBA" id="ARBA00022840"/>
    </source>
</evidence>
<dbReference type="Pfam" id="PF00005">
    <property type="entry name" value="ABC_tran"/>
    <property type="match status" value="1"/>
</dbReference>